<dbReference type="Pfam" id="PF07549">
    <property type="entry name" value="Sec_GG"/>
    <property type="match status" value="1"/>
</dbReference>
<evidence type="ECO:0000259" key="11">
    <source>
        <dbReference type="Pfam" id="PF02355"/>
    </source>
</evidence>
<evidence type="ECO:0000256" key="5">
    <source>
        <dbReference type="ARBA" id="ARBA00022692"/>
    </source>
</evidence>
<dbReference type="InterPro" id="IPR022813">
    <property type="entry name" value="SecD/SecF_arch_bac"/>
</dbReference>
<comment type="caution">
    <text evidence="14">The sequence shown here is derived from an EMBL/GenBank/DDBJ whole genome shotgun (WGS) entry which is preliminary data.</text>
</comment>
<feature type="transmembrane region" description="Helical" evidence="10">
    <location>
        <begin position="454"/>
        <end position="475"/>
    </location>
</feature>
<dbReference type="GO" id="GO:0043952">
    <property type="term" value="P:protein transport by the Sec complex"/>
    <property type="evidence" value="ECO:0007669"/>
    <property type="project" value="UniProtKB-UniRule"/>
</dbReference>
<dbReference type="InterPro" id="IPR055344">
    <property type="entry name" value="SecD_SecF_C_bact"/>
</dbReference>
<dbReference type="PANTHER" id="PTHR30081">
    <property type="entry name" value="PROTEIN-EXPORT MEMBRANE PROTEIN SEC"/>
    <property type="match status" value="1"/>
</dbReference>
<dbReference type="EMBL" id="JAAQPH010000002">
    <property type="protein sequence ID" value="NIA67551.1"/>
    <property type="molecule type" value="Genomic_DNA"/>
</dbReference>
<feature type="transmembrane region" description="Helical" evidence="10">
    <location>
        <begin position="361"/>
        <end position="380"/>
    </location>
</feature>
<evidence type="ECO:0000256" key="4">
    <source>
        <dbReference type="ARBA" id="ARBA00022519"/>
    </source>
</evidence>
<gene>
    <name evidence="10 14" type="primary">secD</name>
    <name evidence="14" type="ORF">HBA54_03005</name>
</gene>
<feature type="domain" description="Protein translocase subunit SecDF P1" evidence="12">
    <location>
        <begin position="151"/>
        <end position="209"/>
    </location>
</feature>
<dbReference type="InterPro" id="IPR054384">
    <property type="entry name" value="SecDF_P1_head"/>
</dbReference>
<dbReference type="Gene3D" id="3.30.70.3220">
    <property type="match status" value="1"/>
</dbReference>
<keyword evidence="7 10" id="KW-1133">Transmembrane helix</keyword>
<dbReference type="Gene3D" id="3.30.1360.200">
    <property type="match status" value="1"/>
</dbReference>
<dbReference type="GO" id="GO:0006605">
    <property type="term" value="P:protein targeting"/>
    <property type="evidence" value="ECO:0007669"/>
    <property type="project" value="UniProtKB-UniRule"/>
</dbReference>
<evidence type="ECO:0000256" key="2">
    <source>
        <dbReference type="ARBA" id="ARBA00022448"/>
    </source>
</evidence>
<feature type="domain" description="SecDF P1 head subdomain" evidence="13">
    <location>
        <begin position="235"/>
        <end position="337"/>
    </location>
</feature>
<keyword evidence="3 10" id="KW-1003">Cell membrane</keyword>
<dbReference type="Pfam" id="PF21760">
    <property type="entry name" value="SecD_1st"/>
    <property type="match status" value="1"/>
</dbReference>
<comment type="function">
    <text evidence="10">Part of the Sec protein translocase complex. Interacts with the SecYEG preprotein conducting channel. SecDF uses the proton motive force (PMF) to complete protein translocation after the ATP-dependent function of SecA.</text>
</comment>
<comment type="subunit">
    <text evidence="10">Forms a complex with SecF. Part of the essential Sec protein translocation apparatus which comprises SecA, SecYEG and auxiliary proteins SecDF-YajC and YidC.</text>
</comment>
<dbReference type="GO" id="GO:0065002">
    <property type="term" value="P:intracellular protein transmembrane transport"/>
    <property type="evidence" value="ECO:0007669"/>
    <property type="project" value="UniProtKB-UniRule"/>
</dbReference>
<keyword evidence="8 10" id="KW-0811">Translocation</keyword>
<feature type="transmembrane region" description="Helical" evidence="10">
    <location>
        <begin position="387"/>
        <end position="406"/>
    </location>
</feature>
<comment type="subcellular location">
    <subcellularLocation>
        <location evidence="1 10">Cell membrane</location>
        <topology evidence="1 10">Multi-pass membrane protein</topology>
    </subcellularLocation>
</comment>
<keyword evidence="6 10" id="KW-0653">Protein transport</keyword>
<dbReference type="PANTHER" id="PTHR30081:SF1">
    <property type="entry name" value="PROTEIN TRANSLOCASE SUBUNIT SECD"/>
    <property type="match status" value="1"/>
</dbReference>
<proteinExistence type="inferred from homology"/>
<dbReference type="RefSeq" id="WP_167221223.1">
    <property type="nucleotide sequence ID" value="NZ_JAAQPH010000002.1"/>
</dbReference>
<dbReference type="Pfam" id="PF02355">
    <property type="entry name" value="SecD_SecF_C"/>
    <property type="match status" value="1"/>
</dbReference>
<dbReference type="FunFam" id="3.30.1360.200:FF:000002">
    <property type="entry name" value="Preprotein translocase subunit SecD"/>
    <property type="match status" value="1"/>
</dbReference>
<dbReference type="FunFam" id="1.20.1640.10:FF:000004">
    <property type="entry name" value="Protein translocase subunit SecD"/>
    <property type="match status" value="1"/>
</dbReference>
<evidence type="ECO:0000313" key="14">
    <source>
        <dbReference type="EMBL" id="NIA67551.1"/>
    </source>
</evidence>
<keyword evidence="15" id="KW-1185">Reference proteome</keyword>
<organism evidence="14 15">
    <name type="scientific">Pelagibius litoralis</name>
    <dbReference type="NCBI Taxonomy" id="374515"/>
    <lineage>
        <taxon>Bacteria</taxon>
        <taxon>Pseudomonadati</taxon>
        <taxon>Pseudomonadota</taxon>
        <taxon>Alphaproteobacteria</taxon>
        <taxon>Rhodospirillales</taxon>
        <taxon>Rhodovibrionaceae</taxon>
        <taxon>Pelagibius</taxon>
    </lineage>
</organism>
<dbReference type="AlphaFoldDB" id="A0A967EUQ9"/>
<evidence type="ECO:0000256" key="8">
    <source>
        <dbReference type="ARBA" id="ARBA00023010"/>
    </source>
</evidence>
<evidence type="ECO:0000256" key="9">
    <source>
        <dbReference type="ARBA" id="ARBA00023136"/>
    </source>
</evidence>
<dbReference type="InterPro" id="IPR048631">
    <property type="entry name" value="SecD_1st"/>
</dbReference>
<dbReference type="NCBIfam" id="TIGR01129">
    <property type="entry name" value="secD"/>
    <property type="match status" value="1"/>
</dbReference>
<dbReference type="HAMAP" id="MF_01463_B">
    <property type="entry name" value="SecD_B"/>
    <property type="match status" value="1"/>
</dbReference>
<evidence type="ECO:0000259" key="12">
    <source>
        <dbReference type="Pfam" id="PF21760"/>
    </source>
</evidence>
<evidence type="ECO:0000256" key="1">
    <source>
        <dbReference type="ARBA" id="ARBA00004651"/>
    </source>
</evidence>
<dbReference type="GO" id="GO:0005886">
    <property type="term" value="C:plasma membrane"/>
    <property type="evidence" value="ECO:0007669"/>
    <property type="project" value="UniProtKB-SubCell"/>
</dbReference>
<sequence length="520" mass="56048">MVHFPRWQVILVILIVVLGFTYASPNLLGSKQAEDLPGWVPHQQVNLGLDLRGGSYLLIEVDLPTAFEESRENLSGELRSALTQRGIAGSEWGRFGQAAGFTLQNPDDSGRARQAIREIVGPNLEIDVNDGAVFRVTYSEQDIRERSTAIVNQAIEVIRRRIDETGTKEPTIQRHGEDRILIQLPGVDDPERIKALIGQTAVLSFRFVHENFATGGRLPPSVKLLPADNPGPGEPESYPVSKRVMVSGDRLVDAQATFQDGLPVVSFSFDTLGAKRFGDATTDNVNRLFAIVLDEKVISAPVIREPILGGRGVISGTFTVQEAQDLALLLRAGALPAPLSYLEERTVGPGLGADSILAGEIAAVLGLTFVVVFMAVIYGLFGMMASVALLVNLILLLAALSVLQATLTLPGIAGIVLTIGMAVDANVLIFERIREEMRNGRGPVTAVDAGYRRAFSTIMDSNLTTLIAASLLFHFGSGPIKGFAVTLALGLITSMFSAIMLTRGLVVLWLRQRKPQALAI</sequence>
<dbReference type="Gene3D" id="1.20.1640.10">
    <property type="entry name" value="Multidrug efflux transporter AcrB transmembrane domain"/>
    <property type="match status" value="1"/>
</dbReference>
<accession>A0A967EUQ9</accession>
<feature type="transmembrane region" description="Helical" evidence="10">
    <location>
        <begin position="412"/>
        <end position="433"/>
    </location>
</feature>
<dbReference type="Proteomes" id="UP000761264">
    <property type="component" value="Unassembled WGS sequence"/>
</dbReference>
<feature type="transmembrane region" description="Helical" evidence="10">
    <location>
        <begin position="487"/>
        <end position="510"/>
    </location>
</feature>
<reference evidence="14" key="1">
    <citation type="submission" date="2020-03" db="EMBL/GenBank/DDBJ databases">
        <title>Genome of Pelagibius litoralis DSM 21314T.</title>
        <authorList>
            <person name="Wang G."/>
        </authorList>
    </citation>
    <scope>NUCLEOTIDE SEQUENCE</scope>
    <source>
        <strain evidence="14">DSM 21314</strain>
    </source>
</reference>
<evidence type="ECO:0000259" key="13">
    <source>
        <dbReference type="Pfam" id="PF22599"/>
    </source>
</evidence>
<dbReference type="InterPro" id="IPR005791">
    <property type="entry name" value="SecD"/>
</dbReference>
<evidence type="ECO:0000313" key="15">
    <source>
        <dbReference type="Proteomes" id="UP000761264"/>
    </source>
</evidence>
<dbReference type="GO" id="GO:0015450">
    <property type="term" value="F:protein-transporting ATPase activity"/>
    <property type="evidence" value="ECO:0007669"/>
    <property type="project" value="InterPro"/>
</dbReference>
<keyword evidence="5 10" id="KW-0812">Transmembrane</keyword>
<evidence type="ECO:0000256" key="3">
    <source>
        <dbReference type="ARBA" id="ARBA00022475"/>
    </source>
</evidence>
<comment type="similarity">
    <text evidence="10">Belongs to the SecD/SecF family. SecD subfamily.</text>
</comment>
<keyword evidence="4" id="KW-0997">Cell inner membrane</keyword>
<dbReference type="NCBIfam" id="TIGR00916">
    <property type="entry name" value="2A0604s01"/>
    <property type="match status" value="1"/>
</dbReference>
<name>A0A967EUQ9_9PROT</name>
<dbReference type="SUPFAM" id="SSF82866">
    <property type="entry name" value="Multidrug efflux transporter AcrB transmembrane domain"/>
    <property type="match status" value="1"/>
</dbReference>
<comment type="caution">
    <text evidence="10">Lacks conserved residue(s) required for the propagation of feature annotation.</text>
</comment>
<keyword evidence="2 10" id="KW-0813">Transport</keyword>
<evidence type="ECO:0000256" key="7">
    <source>
        <dbReference type="ARBA" id="ARBA00022989"/>
    </source>
</evidence>
<dbReference type="InterPro" id="IPR048634">
    <property type="entry name" value="SecD_SecF_C"/>
</dbReference>
<evidence type="ECO:0000256" key="6">
    <source>
        <dbReference type="ARBA" id="ARBA00022927"/>
    </source>
</evidence>
<keyword evidence="9 10" id="KW-0472">Membrane</keyword>
<protein>
    <recommendedName>
        <fullName evidence="10">Protein translocase subunit SecD</fullName>
    </recommendedName>
</protein>
<evidence type="ECO:0000256" key="10">
    <source>
        <dbReference type="HAMAP-Rule" id="MF_01463"/>
    </source>
</evidence>
<feature type="domain" description="Protein export membrane protein SecD/SecF C-terminal" evidence="11">
    <location>
        <begin position="341"/>
        <end position="510"/>
    </location>
</feature>
<dbReference type="Pfam" id="PF22599">
    <property type="entry name" value="SecDF_P1_head"/>
    <property type="match status" value="1"/>
</dbReference>
<dbReference type="InterPro" id="IPR022646">
    <property type="entry name" value="SecD/SecF_CS"/>
</dbReference>